<dbReference type="Proteomes" id="UP000606974">
    <property type="component" value="Unassembled WGS sequence"/>
</dbReference>
<evidence type="ECO:0000256" key="1">
    <source>
        <dbReference type="ARBA" id="ARBA00012452"/>
    </source>
</evidence>
<keyword evidence="2 4" id="KW-0808">Transferase</keyword>
<dbReference type="GO" id="GO:0043295">
    <property type="term" value="F:glutathione binding"/>
    <property type="evidence" value="ECO:0007669"/>
    <property type="project" value="TreeGrafter"/>
</dbReference>
<dbReference type="AlphaFoldDB" id="A0A8H7AU43"/>
<evidence type="ECO:0000313" key="4">
    <source>
        <dbReference type="EMBL" id="KAF7513051.1"/>
    </source>
</evidence>
<proteinExistence type="predicted"/>
<dbReference type="SFLD" id="SFLDS00019">
    <property type="entry name" value="Glutathione_Transferase_(cytos"/>
    <property type="match status" value="1"/>
</dbReference>
<organism evidence="4 5">
    <name type="scientific">Endocarpon pusillum</name>
    <dbReference type="NCBI Taxonomy" id="364733"/>
    <lineage>
        <taxon>Eukaryota</taxon>
        <taxon>Fungi</taxon>
        <taxon>Dikarya</taxon>
        <taxon>Ascomycota</taxon>
        <taxon>Pezizomycotina</taxon>
        <taxon>Eurotiomycetes</taxon>
        <taxon>Chaetothyriomycetidae</taxon>
        <taxon>Verrucariales</taxon>
        <taxon>Verrucariaceae</taxon>
        <taxon>Endocarpon</taxon>
    </lineage>
</organism>
<keyword evidence="5" id="KW-1185">Reference proteome</keyword>
<feature type="domain" description="GST N-terminal" evidence="3">
    <location>
        <begin position="1"/>
        <end position="80"/>
    </location>
</feature>
<dbReference type="GO" id="GO:0004364">
    <property type="term" value="F:glutathione transferase activity"/>
    <property type="evidence" value="ECO:0007669"/>
    <property type="project" value="UniProtKB-EC"/>
</dbReference>
<dbReference type="GO" id="GO:0005737">
    <property type="term" value="C:cytoplasm"/>
    <property type="evidence" value="ECO:0007669"/>
    <property type="project" value="TreeGrafter"/>
</dbReference>
<comment type="caution">
    <text evidence="4">The sequence shown here is derived from an EMBL/GenBank/DDBJ whole genome shotgun (WGS) entry which is preliminary data.</text>
</comment>
<dbReference type="Pfam" id="PF02798">
    <property type="entry name" value="GST_N"/>
    <property type="match status" value="1"/>
</dbReference>
<accession>A0A8H7AU43</accession>
<dbReference type="InterPro" id="IPR036249">
    <property type="entry name" value="Thioredoxin-like_sf"/>
</dbReference>
<protein>
    <recommendedName>
        <fullName evidence="1">glutathione transferase</fullName>
        <ecNumber evidence="1">2.5.1.18</ecNumber>
    </recommendedName>
</protein>
<name>A0A8H7AU43_9EURO</name>
<dbReference type="PROSITE" id="PS50404">
    <property type="entry name" value="GST_NTER"/>
    <property type="match status" value="1"/>
</dbReference>
<dbReference type="PANTHER" id="PTHR43900">
    <property type="entry name" value="GLUTATHIONE S-TRANSFERASE RHO"/>
    <property type="match status" value="1"/>
</dbReference>
<dbReference type="GO" id="GO:0006749">
    <property type="term" value="P:glutathione metabolic process"/>
    <property type="evidence" value="ECO:0007669"/>
    <property type="project" value="TreeGrafter"/>
</dbReference>
<gene>
    <name evidence="4" type="primary">HPM2_2</name>
    <name evidence="4" type="ORF">GJ744_011317</name>
</gene>
<dbReference type="SUPFAM" id="SSF52833">
    <property type="entry name" value="Thioredoxin-like"/>
    <property type="match status" value="1"/>
</dbReference>
<evidence type="ECO:0000259" key="3">
    <source>
        <dbReference type="PROSITE" id="PS50404"/>
    </source>
</evidence>
<sequence>MVLKLYGSAMSFSRVLITILEKDLAYEHILIDIAKGDQKSEAYKKLQPFGKVPVLEDDRFLIFESRAICKYFVRKYTSGPKLIPEGDDKAYGLFEQACSVEHSYFAAASEIIGTKIIIKK</sequence>
<dbReference type="Gene3D" id="1.20.1050.130">
    <property type="match status" value="1"/>
</dbReference>
<evidence type="ECO:0000313" key="5">
    <source>
        <dbReference type="Proteomes" id="UP000606974"/>
    </source>
</evidence>
<dbReference type="PANTHER" id="PTHR43900:SF3">
    <property type="entry name" value="GLUTATHIONE S-TRANSFERASE RHO"/>
    <property type="match status" value="1"/>
</dbReference>
<evidence type="ECO:0000256" key="2">
    <source>
        <dbReference type="ARBA" id="ARBA00022679"/>
    </source>
</evidence>
<dbReference type="FunFam" id="3.40.30.10:FF:000016">
    <property type="entry name" value="Glutathione S-transferase F2"/>
    <property type="match status" value="1"/>
</dbReference>
<dbReference type="EMBL" id="JAACFV010000008">
    <property type="protein sequence ID" value="KAF7513051.1"/>
    <property type="molecule type" value="Genomic_DNA"/>
</dbReference>
<dbReference type="OrthoDB" id="202840at2759"/>
<dbReference type="InterPro" id="IPR004045">
    <property type="entry name" value="Glutathione_S-Trfase_N"/>
</dbReference>
<dbReference type="EC" id="2.5.1.18" evidence="1"/>
<dbReference type="InterPro" id="IPR040079">
    <property type="entry name" value="Glutathione_S-Trfase"/>
</dbReference>
<reference evidence="4" key="1">
    <citation type="submission" date="2020-02" db="EMBL/GenBank/DDBJ databases">
        <authorList>
            <person name="Palmer J.M."/>
        </authorList>
    </citation>
    <scope>NUCLEOTIDE SEQUENCE</scope>
    <source>
        <strain evidence="4">EPUS1.4</strain>
        <tissue evidence="4">Thallus</tissue>
    </source>
</reference>